<dbReference type="AlphaFoldDB" id="A0A815XSI4"/>
<name>A0A815XSI4_ADIRI</name>
<keyword evidence="1" id="KW-0863">Zinc-finger</keyword>
<keyword evidence="1" id="KW-0479">Metal-binding</keyword>
<sequence length="132" mass="15169">GTRVQGVEETVLHYYHEMIELCDMIDNDMNDELKVGYLLAGVKVSLRKEVMRKDPKNPTEFLHAAQEEEKLDFSINVQMDPDSVCTLDSCSAFKQKSKPTLPYKSGNIQKTIRCFNCHKVGHIARHCFSKNY</sequence>
<feature type="domain" description="CCHC-type" evidence="2">
    <location>
        <begin position="113"/>
        <end position="127"/>
    </location>
</feature>
<dbReference type="PROSITE" id="PS50158">
    <property type="entry name" value="ZF_CCHC"/>
    <property type="match status" value="1"/>
</dbReference>
<gene>
    <name evidence="3" type="ORF">EDS130_LOCUS46625</name>
</gene>
<proteinExistence type="predicted"/>
<dbReference type="SUPFAM" id="SSF57756">
    <property type="entry name" value="Retrovirus zinc finger-like domains"/>
    <property type="match status" value="1"/>
</dbReference>
<dbReference type="InterPro" id="IPR036875">
    <property type="entry name" value="Znf_CCHC_sf"/>
</dbReference>
<dbReference type="GO" id="GO:0008270">
    <property type="term" value="F:zinc ion binding"/>
    <property type="evidence" value="ECO:0007669"/>
    <property type="project" value="UniProtKB-KW"/>
</dbReference>
<evidence type="ECO:0000313" key="4">
    <source>
        <dbReference type="Proteomes" id="UP000663852"/>
    </source>
</evidence>
<dbReference type="OrthoDB" id="10514219at2759"/>
<dbReference type="EMBL" id="CAJNOJ010002844">
    <property type="protein sequence ID" value="CAF1561871.1"/>
    <property type="molecule type" value="Genomic_DNA"/>
</dbReference>
<organism evidence="3 4">
    <name type="scientific">Adineta ricciae</name>
    <name type="common">Rotifer</name>
    <dbReference type="NCBI Taxonomy" id="249248"/>
    <lineage>
        <taxon>Eukaryota</taxon>
        <taxon>Metazoa</taxon>
        <taxon>Spiralia</taxon>
        <taxon>Gnathifera</taxon>
        <taxon>Rotifera</taxon>
        <taxon>Eurotatoria</taxon>
        <taxon>Bdelloidea</taxon>
        <taxon>Adinetida</taxon>
        <taxon>Adinetidae</taxon>
        <taxon>Adineta</taxon>
    </lineage>
</organism>
<dbReference type="Proteomes" id="UP000663852">
    <property type="component" value="Unassembled WGS sequence"/>
</dbReference>
<dbReference type="Gene3D" id="4.10.60.10">
    <property type="entry name" value="Zinc finger, CCHC-type"/>
    <property type="match status" value="1"/>
</dbReference>
<feature type="non-terminal residue" evidence="3">
    <location>
        <position position="1"/>
    </location>
</feature>
<keyword evidence="1" id="KW-0862">Zinc</keyword>
<evidence type="ECO:0000259" key="2">
    <source>
        <dbReference type="PROSITE" id="PS50158"/>
    </source>
</evidence>
<reference evidence="3" key="1">
    <citation type="submission" date="2021-02" db="EMBL/GenBank/DDBJ databases">
        <authorList>
            <person name="Nowell W R."/>
        </authorList>
    </citation>
    <scope>NUCLEOTIDE SEQUENCE</scope>
</reference>
<dbReference type="InterPro" id="IPR001878">
    <property type="entry name" value="Znf_CCHC"/>
</dbReference>
<accession>A0A815XSI4</accession>
<dbReference type="GO" id="GO:0003676">
    <property type="term" value="F:nucleic acid binding"/>
    <property type="evidence" value="ECO:0007669"/>
    <property type="project" value="InterPro"/>
</dbReference>
<evidence type="ECO:0000313" key="3">
    <source>
        <dbReference type="EMBL" id="CAF1561871.1"/>
    </source>
</evidence>
<evidence type="ECO:0000256" key="1">
    <source>
        <dbReference type="PROSITE-ProRule" id="PRU00047"/>
    </source>
</evidence>
<comment type="caution">
    <text evidence="3">The sequence shown here is derived from an EMBL/GenBank/DDBJ whole genome shotgun (WGS) entry which is preliminary data.</text>
</comment>
<protein>
    <recommendedName>
        <fullName evidence="2">CCHC-type domain-containing protein</fullName>
    </recommendedName>
</protein>